<evidence type="ECO:0000259" key="8">
    <source>
        <dbReference type="PROSITE" id="PS50089"/>
    </source>
</evidence>
<dbReference type="GO" id="GO:0061630">
    <property type="term" value="F:ubiquitin protein ligase activity"/>
    <property type="evidence" value="ECO:0007669"/>
    <property type="project" value="UniProtKB-EC"/>
</dbReference>
<dbReference type="EMBL" id="LWDX02029901">
    <property type="protein sequence ID" value="OEL28506.1"/>
    <property type="molecule type" value="Genomic_DNA"/>
</dbReference>
<dbReference type="GO" id="GO:0008270">
    <property type="term" value="F:zinc ion binding"/>
    <property type="evidence" value="ECO:0007669"/>
    <property type="project" value="UniProtKB-KW"/>
</dbReference>
<dbReference type="InterPro" id="IPR001841">
    <property type="entry name" value="Znf_RING"/>
</dbReference>
<protein>
    <recommendedName>
        <fullName evidence="2">RING-type E3 ubiquitin transferase</fullName>
        <ecNumber evidence="2">2.3.2.27</ecNumber>
    </recommendedName>
</protein>
<dbReference type="Proteomes" id="UP000095767">
    <property type="component" value="Unassembled WGS sequence"/>
</dbReference>
<sequence length="256" mass="27934">MDSAAPRPSGYDITAETTGLDLVPRRGGGKPSKLVLRLALAVTEAHEWFGIGGVSGRLRRPRRLSRNTKITLRLANSGGPGYLQSGDHCRRRIVRKMMREFRKEEEFRGLSAADWDEAVPRDLEARIAERASAMPVGDGACKCKVSVHVRVGFVYREATALLRACIDAGDLASRSASGDDGAAAPPCSICFEEMARDAEATACLPGCAHGFHGRCIGKWFEKASTCPVCRRDKLQYLPPDYRAVHDIMRSDPEGSC</sequence>
<evidence type="ECO:0000256" key="5">
    <source>
        <dbReference type="ARBA" id="ARBA00022833"/>
    </source>
</evidence>
<name>A0A1E5VTQ5_9POAL</name>
<gene>
    <name evidence="9" type="ORF">BAE44_0010470</name>
</gene>
<reference evidence="9 10" key="1">
    <citation type="submission" date="2016-09" db="EMBL/GenBank/DDBJ databases">
        <title>The draft genome of Dichanthelium oligosanthes: A C3 panicoid grass species.</title>
        <authorList>
            <person name="Studer A.J."/>
            <person name="Schnable J.C."/>
            <person name="Brutnell T.P."/>
        </authorList>
    </citation>
    <scope>NUCLEOTIDE SEQUENCE [LARGE SCALE GENOMIC DNA]</scope>
    <source>
        <strain evidence="10">cv. Kellogg 1175</strain>
        <tissue evidence="9">Leaf</tissue>
    </source>
</reference>
<comment type="caution">
    <text evidence="9">The sequence shown here is derived from an EMBL/GenBank/DDBJ whole genome shotgun (WGS) entry which is preliminary data.</text>
</comment>
<keyword evidence="4 7" id="KW-0863">Zinc-finger</keyword>
<keyword evidence="5" id="KW-0862">Zinc</keyword>
<organism evidence="9 10">
    <name type="scientific">Dichanthelium oligosanthes</name>
    <dbReference type="NCBI Taxonomy" id="888268"/>
    <lineage>
        <taxon>Eukaryota</taxon>
        <taxon>Viridiplantae</taxon>
        <taxon>Streptophyta</taxon>
        <taxon>Embryophyta</taxon>
        <taxon>Tracheophyta</taxon>
        <taxon>Spermatophyta</taxon>
        <taxon>Magnoliopsida</taxon>
        <taxon>Liliopsida</taxon>
        <taxon>Poales</taxon>
        <taxon>Poaceae</taxon>
        <taxon>PACMAD clade</taxon>
        <taxon>Panicoideae</taxon>
        <taxon>Panicodae</taxon>
        <taxon>Paniceae</taxon>
        <taxon>Dichantheliinae</taxon>
        <taxon>Dichanthelium</taxon>
    </lineage>
</organism>
<evidence type="ECO:0000256" key="3">
    <source>
        <dbReference type="ARBA" id="ARBA00022723"/>
    </source>
</evidence>
<dbReference type="InterPro" id="IPR053238">
    <property type="entry name" value="RING-H2_zinc_finger"/>
</dbReference>
<comment type="similarity">
    <text evidence="6">Belongs to the RING-type zinc finger family. ATL subfamily.</text>
</comment>
<dbReference type="PANTHER" id="PTHR14155:SF627">
    <property type="entry name" value="OS06G0192800 PROTEIN"/>
    <property type="match status" value="1"/>
</dbReference>
<dbReference type="PROSITE" id="PS50089">
    <property type="entry name" value="ZF_RING_2"/>
    <property type="match status" value="1"/>
</dbReference>
<evidence type="ECO:0000313" key="9">
    <source>
        <dbReference type="EMBL" id="OEL28506.1"/>
    </source>
</evidence>
<feature type="domain" description="RING-type" evidence="8">
    <location>
        <begin position="187"/>
        <end position="230"/>
    </location>
</feature>
<dbReference type="PANTHER" id="PTHR14155">
    <property type="entry name" value="RING FINGER DOMAIN-CONTAINING"/>
    <property type="match status" value="1"/>
</dbReference>
<keyword evidence="10" id="KW-1185">Reference proteome</keyword>
<evidence type="ECO:0000313" key="10">
    <source>
        <dbReference type="Proteomes" id="UP000095767"/>
    </source>
</evidence>
<evidence type="ECO:0000256" key="2">
    <source>
        <dbReference type="ARBA" id="ARBA00012483"/>
    </source>
</evidence>
<evidence type="ECO:0000256" key="7">
    <source>
        <dbReference type="PROSITE-ProRule" id="PRU00175"/>
    </source>
</evidence>
<dbReference type="AlphaFoldDB" id="A0A1E5VTQ5"/>
<proteinExistence type="inferred from homology"/>
<dbReference type="Pfam" id="PF13639">
    <property type="entry name" value="zf-RING_2"/>
    <property type="match status" value="1"/>
</dbReference>
<accession>A0A1E5VTQ5</accession>
<evidence type="ECO:0000256" key="1">
    <source>
        <dbReference type="ARBA" id="ARBA00000900"/>
    </source>
</evidence>
<keyword evidence="3" id="KW-0479">Metal-binding</keyword>
<dbReference type="Gene3D" id="3.30.40.10">
    <property type="entry name" value="Zinc/RING finger domain, C3HC4 (zinc finger)"/>
    <property type="match status" value="1"/>
</dbReference>
<comment type="catalytic activity">
    <reaction evidence="1">
        <text>S-ubiquitinyl-[E2 ubiquitin-conjugating enzyme]-L-cysteine + [acceptor protein]-L-lysine = [E2 ubiquitin-conjugating enzyme]-L-cysteine + N(6)-ubiquitinyl-[acceptor protein]-L-lysine.</text>
        <dbReference type="EC" id="2.3.2.27"/>
    </reaction>
</comment>
<evidence type="ECO:0000256" key="6">
    <source>
        <dbReference type="ARBA" id="ARBA00024209"/>
    </source>
</evidence>
<dbReference type="OrthoDB" id="636518at2759"/>
<evidence type="ECO:0000256" key="4">
    <source>
        <dbReference type="ARBA" id="ARBA00022771"/>
    </source>
</evidence>
<dbReference type="InterPro" id="IPR013083">
    <property type="entry name" value="Znf_RING/FYVE/PHD"/>
</dbReference>
<dbReference type="SMART" id="SM00184">
    <property type="entry name" value="RING"/>
    <property type="match status" value="1"/>
</dbReference>
<dbReference type="EC" id="2.3.2.27" evidence="2"/>
<dbReference type="SUPFAM" id="SSF57850">
    <property type="entry name" value="RING/U-box"/>
    <property type="match status" value="1"/>
</dbReference>